<evidence type="ECO:0000256" key="2">
    <source>
        <dbReference type="SAM" id="Phobius"/>
    </source>
</evidence>
<feature type="compositionally biased region" description="Polar residues" evidence="1">
    <location>
        <begin position="42"/>
        <end position="57"/>
    </location>
</feature>
<gene>
    <name evidence="3" type="ORF">BCAL_0320</name>
</gene>
<name>A0A087AD63_9BIFI</name>
<dbReference type="EMBL" id="JGYS01000001">
    <property type="protein sequence ID" value="KFI56713.1"/>
    <property type="molecule type" value="Genomic_DNA"/>
</dbReference>
<organism evidence="3 4">
    <name type="scientific">Bifidobacterium callitrichos DSM 23973</name>
    <dbReference type="NCBI Taxonomy" id="1437609"/>
    <lineage>
        <taxon>Bacteria</taxon>
        <taxon>Bacillati</taxon>
        <taxon>Actinomycetota</taxon>
        <taxon>Actinomycetes</taxon>
        <taxon>Bifidobacteriales</taxon>
        <taxon>Bifidobacteriaceae</taxon>
        <taxon>Bifidobacterium</taxon>
    </lineage>
</organism>
<dbReference type="AlphaFoldDB" id="A0A087AD63"/>
<keyword evidence="2" id="KW-0812">Transmembrane</keyword>
<protein>
    <submittedName>
        <fullName evidence="3">Membrane protein</fullName>
    </submittedName>
</protein>
<dbReference type="RefSeq" id="WP_043163790.1">
    <property type="nucleotide sequence ID" value="NZ_JDUV01000001.1"/>
</dbReference>
<evidence type="ECO:0000313" key="4">
    <source>
        <dbReference type="Proteomes" id="UP000029072"/>
    </source>
</evidence>
<dbReference type="eggNOG" id="ENOG5032B0K">
    <property type="taxonomic scope" value="Bacteria"/>
</dbReference>
<accession>A0A087AD63</accession>
<dbReference type="Proteomes" id="UP000029072">
    <property type="component" value="Unassembled WGS sequence"/>
</dbReference>
<reference evidence="3 4" key="1">
    <citation type="submission" date="2014-03" db="EMBL/GenBank/DDBJ databases">
        <title>Genomics of Bifidobacteria.</title>
        <authorList>
            <person name="Ventura M."/>
            <person name="Milani C."/>
            <person name="Lugli G.A."/>
        </authorList>
    </citation>
    <scope>NUCLEOTIDE SEQUENCE [LARGE SCALE GENOMIC DNA]</scope>
    <source>
        <strain evidence="3 4">DSM 23973</strain>
    </source>
</reference>
<keyword evidence="2" id="KW-0472">Membrane</keyword>
<proteinExistence type="predicted"/>
<dbReference type="OrthoDB" id="3233502at2"/>
<evidence type="ECO:0000256" key="1">
    <source>
        <dbReference type="SAM" id="MobiDB-lite"/>
    </source>
</evidence>
<sequence length="193" mass="20873">MNDRKNVRTKAAIVVAVIVLLTVVIGAMWVGFFNGGNGEGNSRGSTTAKTPNSSSESDTAHVLDEKSVAKLNKTVKDAAEIDSIHYRMRAGARPSYRTDNHGKRQTMAILDVDNSTWDAGDYQLTVYCMGTGTLDVSFSIGETHEERSMTCSKDIAQESLNVHTEGADKGQVGITPSEDSKCEIAYLTYQSVS</sequence>
<evidence type="ECO:0000313" key="3">
    <source>
        <dbReference type="EMBL" id="KFI56713.1"/>
    </source>
</evidence>
<keyword evidence="2" id="KW-1133">Transmembrane helix</keyword>
<feature type="transmembrane region" description="Helical" evidence="2">
    <location>
        <begin position="12"/>
        <end position="33"/>
    </location>
</feature>
<feature type="region of interest" description="Disordered" evidence="1">
    <location>
        <begin position="40"/>
        <end position="60"/>
    </location>
</feature>
<comment type="caution">
    <text evidence="3">The sequence shown here is derived from an EMBL/GenBank/DDBJ whole genome shotgun (WGS) entry which is preliminary data.</text>
</comment>